<dbReference type="InterPro" id="IPR043502">
    <property type="entry name" value="DNA/RNA_pol_sf"/>
</dbReference>
<dbReference type="EMBL" id="NCKW01016808">
    <property type="protein sequence ID" value="POM60792.1"/>
    <property type="molecule type" value="Genomic_DNA"/>
</dbReference>
<dbReference type="SUPFAM" id="SSF53098">
    <property type="entry name" value="Ribonuclease H-like"/>
    <property type="match status" value="1"/>
</dbReference>
<dbReference type="InterPro" id="IPR012337">
    <property type="entry name" value="RNaseH-like_sf"/>
</dbReference>
<dbReference type="AlphaFoldDB" id="A0A2P4X5H6"/>
<keyword evidence="2" id="KW-1185">Reference proteome</keyword>
<evidence type="ECO:0000313" key="1">
    <source>
        <dbReference type="EMBL" id="POM60792.1"/>
    </source>
</evidence>
<evidence type="ECO:0000313" key="2">
    <source>
        <dbReference type="Proteomes" id="UP000237271"/>
    </source>
</evidence>
<dbReference type="PANTHER" id="PTHR33064:SF37">
    <property type="entry name" value="RIBONUCLEASE H"/>
    <property type="match status" value="1"/>
</dbReference>
<dbReference type="Proteomes" id="UP000237271">
    <property type="component" value="Unassembled WGS sequence"/>
</dbReference>
<dbReference type="OrthoDB" id="427924at2759"/>
<dbReference type="InterPro" id="IPR043128">
    <property type="entry name" value="Rev_trsase/Diguanyl_cyclase"/>
</dbReference>
<sequence>MQSFLGALNYYNQFIQDFAVYGAALYKLQDADFAPGGDLTVAKRSFASLQQKVMDAPILRHFDRDKEVHVMLFANDHAIPAALSGAAGEGTRLRIRAVAPSRFDEHKSHHPPKGHRARMDPNLMFSQLPRSYQGFVLSFDGSVKTEKHGGYGSWSWILWRLPEWTIVTAESAYFEATTVNLAEYAGMNSGIQAAVEHTTEDLVIGGDSRLAIQQFLG</sequence>
<protein>
    <submittedName>
        <fullName evidence="1">Uncharacterized protein</fullName>
    </submittedName>
</protein>
<accession>A0A2P4X5H6</accession>
<dbReference type="GO" id="GO:0003676">
    <property type="term" value="F:nucleic acid binding"/>
    <property type="evidence" value="ECO:0007669"/>
    <property type="project" value="InterPro"/>
</dbReference>
<comment type="caution">
    <text evidence="1">The sequence shown here is derived from an EMBL/GenBank/DDBJ whole genome shotgun (WGS) entry which is preliminary data.</text>
</comment>
<dbReference type="InterPro" id="IPR051320">
    <property type="entry name" value="Viral_Replic_Matur_Polypro"/>
</dbReference>
<organism evidence="1 2">
    <name type="scientific">Phytophthora palmivora</name>
    <dbReference type="NCBI Taxonomy" id="4796"/>
    <lineage>
        <taxon>Eukaryota</taxon>
        <taxon>Sar</taxon>
        <taxon>Stramenopiles</taxon>
        <taxon>Oomycota</taxon>
        <taxon>Peronosporomycetes</taxon>
        <taxon>Peronosporales</taxon>
        <taxon>Peronosporaceae</taxon>
        <taxon>Phytophthora</taxon>
    </lineage>
</organism>
<dbReference type="PANTHER" id="PTHR33064">
    <property type="entry name" value="POL PROTEIN"/>
    <property type="match status" value="1"/>
</dbReference>
<proteinExistence type="predicted"/>
<dbReference type="Gene3D" id="3.30.70.270">
    <property type="match status" value="1"/>
</dbReference>
<dbReference type="Gene3D" id="3.30.420.10">
    <property type="entry name" value="Ribonuclease H-like superfamily/Ribonuclease H"/>
    <property type="match status" value="1"/>
</dbReference>
<gene>
    <name evidence="1" type="ORF">PHPALM_30308</name>
</gene>
<dbReference type="InterPro" id="IPR036397">
    <property type="entry name" value="RNaseH_sf"/>
</dbReference>
<name>A0A2P4X5H6_9STRA</name>
<dbReference type="SUPFAM" id="SSF56672">
    <property type="entry name" value="DNA/RNA polymerases"/>
    <property type="match status" value="1"/>
</dbReference>
<reference evidence="1 2" key="1">
    <citation type="journal article" date="2017" name="Genome Biol. Evol.">
        <title>Phytophthora megakarya and P. palmivora, closely related causal agents of cacao black pod rot, underwent increases in genome sizes and gene numbers by different mechanisms.</title>
        <authorList>
            <person name="Ali S.S."/>
            <person name="Shao J."/>
            <person name="Lary D.J."/>
            <person name="Kronmiller B."/>
            <person name="Shen D."/>
            <person name="Strem M.D."/>
            <person name="Amoako-Attah I."/>
            <person name="Akrofi A.Y."/>
            <person name="Begoude B.A."/>
            <person name="Ten Hoopen G.M."/>
            <person name="Coulibaly K."/>
            <person name="Kebe B.I."/>
            <person name="Melnick R.L."/>
            <person name="Guiltinan M.J."/>
            <person name="Tyler B.M."/>
            <person name="Meinhardt L.W."/>
            <person name="Bailey B.A."/>
        </authorList>
    </citation>
    <scope>NUCLEOTIDE SEQUENCE [LARGE SCALE GENOMIC DNA]</scope>
    <source>
        <strain evidence="2">sbr112.9</strain>
    </source>
</reference>
<feature type="non-terminal residue" evidence="1">
    <location>
        <position position="217"/>
    </location>
</feature>